<dbReference type="AlphaFoldDB" id="U3GUZ2"/>
<dbReference type="InterPro" id="IPR011335">
    <property type="entry name" value="Restrct_endonuc-II-like"/>
</dbReference>
<proteinExistence type="inferred from homology"/>
<dbReference type="Gene3D" id="3.40.1350.10">
    <property type="match status" value="1"/>
</dbReference>
<gene>
    <name evidence="2" type="ORF">CARG_06055</name>
</gene>
<name>U3GUZ2_9CORY</name>
<reference evidence="2 3" key="1">
    <citation type="journal article" date="2013" name="Genome Announc.">
        <title>Whole-Genome Sequence of the Clinical Strain Corynebacterium argentoratense DSM 44202, Isolated from a Human Throat Specimen.</title>
        <authorList>
            <person name="Bomholt C."/>
            <person name="Glaub A."/>
            <person name="Gravermann K."/>
            <person name="Albersmeier A."/>
            <person name="Brinkrolf K."/>
            <person name="Ruckert C."/>
            <person name="Tauch A."/>
        </authorList>
    </citation>
    <scope>NUCLEOTIDE SEQUENCE [LARGE SCALE GENOMIC DNA]</scope>
    <source>
        <strain evidence="2">DSM 44202</strain>
    </source>
</reference>
<sequence>MARNVRYPVGEIDIIVDDDGLLIFVEVKTRSSHNYGTSEHIDARKLRCLRHAAAQWLRDAQWAGRECRFDVVVAAPDGLTVHQGVDVYEL</sequence>
<evidence type="ECO:0000313" key="2">
    <source>
        <dbReference type="EMBL" id="AGU15335.1"/>
    </source>
</evidence>
<dbReference type="GO" id="GO:0003676">
    <property type="term" value="F:nucleic acid binding"/>
    <property type="evidence" value="ECO:0007669"/>
    <property type="project" value="InterPro"/>
</dbReference>
<dbReference type="PATRIC" id="fig|1348662.3.peg.1186"/>
<dbReference type="KEGG" id="caz:CARG_06055"/>
<dbReference type="PANTHER" id="PTHR34039">
    <property type="entry name" value="UPF0102 PROTEIN YRAN"/>
    <property type="match status" value="1"/>
</dbReference>
<organism evidence="2 3">
    <name type="scientific">Corynebacterium argentoratense DSM 44202</name>
    <dbReference type="NCBI Taxonomy" id="1348662"/>
    <lineage>
        <taxon>Bacteria</taxon>
        <taxon>Bacillati</taxon>
        <taxon>Actinomycetota</taxon>
        <taxon>Actinomycetes</taxon>
        <taxon>Mycobacteriales</taxon>
        <taxon>Corynebacteriaceae</taxon>
        <taxon>Corynebacterium</taxon>
    </lineage>
</organism>
<accession>U3GUZ2</accession>
<evidence type="ECO:0000256" key="1">
    <source>
        <dbReference type="ARBA" id="ARBA00006738"/>
    </source>
</evidence>
<keyword evidence="3" id="KW-1185">Reference proteome</keyword>
<dbReference type="InterPro" id="IPR003509">
    <property type="entry name" value="UPF0102_YraN-like"/>
</dbReference>
<dbReference type="HOGENOM" id="CLU_115353_1_0_11"/>
<dbReference type="SUPFAM" id="SSF52980">
    <property type="entry name" value="Restriction endonuclease-like"/>
    <property type="match status" value="1"/>
</dbReference>
<dbReference type="Pfam" id="PF02021">
    <property type="entry name" value="UPF0102"/>
    <property type="match status" value="1"/>
</dbReference>
<evidence type="ECO:0000313" key="3">
    <source>
        <dbReference type="Proteomes" id="UP000016943"/>
    </source>
</evidence>
<dbReference type="Proteomes" id="UP000016943">
    <property type="component" value="Chromosome"/>
</dbReference>
<dbReference type="eggNOG" id="COG0792">
    <property type="taxonomic scope" value="Bacteria"/>
</dbReference>
<dbReference type="PANTHER" id="PTHR34039:SF1">
    <property type="entry name" value="UPF0102 PROTEIN YRAN"/>
    <property type="match status" value="1"/>
</dbReference>
<dbReference type="STRING" id="1348662.CARG_06055"/>
<evidence type="ECO:0008006" key="4">
    <source>
        <dbReference type="Google" id="ProtNLM"/>
    </source>
</evidence>
<dbReference type="InterPro" id="IPR011856">
    <property type="entry name" value="tRNA_endonuc-like_dom_sf"/>
</dbReference>
<comment type="similarity">
    <text evidence="1">Belongs to the UPF0102 family.</text>
</comment>
<protein>
    <recommendedName>
        <fullName evidence="4">Endonuclease</fullName>
    </recommendedName>
</protein>
<dbReference type="EMBL" id="CP006365">
    <property type="protein sequence ID" value="AGU15335.1"/>
    <property type="molecule type" value="Genomic_DNA"/>
</dbReference>